<dbReference type="Gene3D" id="2.60.40.380">
    <property type="entry name" value="Purple acid phosphatase-like, N-terminal"/>
    <property type="match status" value="1"/>
</dbReference>
<dbReference type="PANTHER" id="PTHR45867">
    <property type="entry name" value="PURPLE ACID PHOSPHATASE"/>
    <property type="match status" value="1"/>
</dbReference>
<dbReference type="Proteomes" id="UP001056455">
    <property type="component" value="Chromosome"/>
</dbReference>
<evidence type="ECO:0000256" key="3">
    <source>
        <dbReference type="SAM" id="SignalP"/>
    </source>
</evidence>
<evidence type="ECO:0000259" key="5">
    <source>
        <dbReference type="Pfam" id="PF16656"/>
    </source>
</evidence>
<evidence type="ECO:0000259" key="4">
    <source>
        <dbReference type="Pfam" id="PF00149"/>
    </source>
</evidence>
<dbReference type="InterPro" id="IPR029052">
    <property type="entry name" value="Metallo-depent_PP-like"/>
</dbReference>
<dbReference type="InterPro" id="IPR008963">
    <property type="entry name" value="Purple_acid_Pase-like_N"/>
</dbReference>
<reference evidence="6" key="1">
    <citation type="submission" date="2022-06" db="EMBL/GenBank/DDBJ databases">
        <title>Ornithinimicrobium HY1793.</title>
        <authorList>
            <person name="Huang Y."/>
        </authorList>
    </citation>
    <scope>NUCLEOTIDE SEQUENCE</scope>
    <source>
        <strain evidence="6">HY1793</strain>
    </source>
</reference>
<name>A0ABY4YUY3_9MICO</name>
<accession>A0ABY4YUY3</accession>
<feature type="compositionally biased region" description="Polar residues" evidence="2">
    <location>
        <begin position="47"/>
        <end position="83"/>
    </location>
</feature>
<organism evidence="6 7">
    <name type="scientific">Ornithinimicrobium faecis</name>
    <dbReference type="NCBI Taxonomy" id="2934158"/>
    <lineage>
        <taxon>Bacteria</taxon>
        <taxon>Bacillati</taxon>
        <taxon>Actinomycetota</taxon>
        <taxon>Actinomycetes</taxon>
        <taxon>Micrococcales</taxon>
        <taxon>Ornithinimicrobiaceae</taxon>
        <taxon>Ornithinimicrobium</taxon>
    </lineage>
</organism>
<evidence type="ECO:0000256" key="1">
    <source>
        <dbReference type="ARBA" id="ARBA00022729"/>
    </source>
</evidence>
<evidence type="ECO:0000313" key="6">
    <source>
        <dbReference type="EMBL" id="USQ80421.1"/>
    </source>
</evidence>
<dbReference type="RefSeq" id="WP_252593797.1">
    <property type="nucleotide sequence ID" value="NZ_CP099489.1"/>
</dbReference>
<keyword evidence="7" id="KW-1185">Reference proteome</keyword>
<evidence type="ECO:0000313" key="7">
    <source>
        <dbReference type="Proteomes" id="UP001056455"/>
    </source>
</evidence>
<keyword evidence="1 3" id="KW-0732">Signal</keyword>
<gene>
    <name evidence="6" type="ORF">NF556_01775</name>
</gene>
<dbReference type="SUPFAM" id="SSF56300">
    <property type="entry name" value="Metallo-dependent phosphatases"/>
    <property type="match status" value="1"/>
</dbReference>
<feature type="compositionally biased region" description="Low complexity" evidence="2">
    <location>
        <begin position="26"/>
        <end position="41"/>
    </location>
</feature>
<dbReference type="Pfam" id="PF16656">
    <property type="entry name" value="Pur_ac_phosph_N"/>
    <property type="match status" value="1"/>
</dbReference>
<dbReference type="Pfam" id="PF00149">
    <property type="entry name" value="Metallophos"/>
    <property type="match status" value="1"/>
</dbReference>
<feature type="chain" id="PRO_5046800490" evidence="3">
    <location>
        <begin position="26"/>
        <end position="443"/>
    </location>
</feature>
<proteinExistence type="predicted"/>
<dbReference type="EMBL" id="CP099489">
    <property type="protein sequence ID" value="USQ80421.1"/>
    <property type="molecule type" value="Genomic_DNA"/>
</dbReference>
<feature type="signal peptide" evidence="3">
    <location>
        <begin position="1"/>
        <end position="25"/>
    </location>
</feature>
<dbReference type="InterPro" id="IPR015914">
    <property type="entry name" value="PAPs_N"/>
</dbReference>
<dbReference type="PANTHER" id="PTHR45867:SF3">
    <property type="entry name" value="ACID PHOSPHATASE TYPE 7"/>
    <property type="match status" value="1"/>
</dbReference>
<dbReference type="InterPro" id="IPR004843">
    <property type="entry name" value="Calcineurin-like_PHP"/>
</dbReference>
<sequence length="443" mass="48872">MPTSLTRALAPAAVTAVIVATAALATPTPTSDAPSAPSPTADRIVLNPTTDNATTQSVTWRSATDVTAPQAQISPDTANPWGFQTTTVAADETQEQDTDLGYRHAFHSATFTDLEPGTPYLYRVGDGSAWSPWMPFTTSDPSASRTSLIAMGDIQTGIADQWTRVALAATQDRPGARAMITVGDQINNFNNDAQWDQLLTAAGSTPRQMQWIPAVGNHEYRSTDSGELTPQFRGQFALPDNGPDDFEHFDETVYYTDVDDVRVVTLNSYYRIPLDKADEQRWLDAQAEWLDGVLTDNPREFTIVNMHYPVYSSSPDRANPELRATIEPVLEEHEVDLVLQGHDHAYVSGQRNAAKGRYESGPVFVTSSSSIRQYPLDYSDWLDNGAEIKTAFHSRSTYQLIDVEGRKLTYTAKDSTGQLVDQWTIEHRGDTRKVRHVDGIGVQ</sequence>
<dbReference type="SUPFAM" id="SSF49363">
    <property type="entry name" value="Purple acid phosphatase, N-terminal domain"/>
    <property type="match status" value="1"/>
</dbReference>
<dbReference type="Gene3D" id="3.60.21.10">
    <property type="match status" value="1"/>
</dbReference>
<protein>
    <submittedName>
        <fullName evidence="6">Metallophosphoesterase family protein</fullName>
    </submittedName>
</protein>
<feature type="domain" description="Calcineurin-like phosphoesterase" evidence="4">
    <location>
        <begin position="149"/>
        <end position="346"/>
    </location>
</feature>
<evidence type="ECO:0000256" key="2">
    <source>
        <dbReference type="SAM" id="MobiDB-lite"/>
    </source>
</evidence>
<feature type="domain" description="Purple acid phosphatase N-terminal" evidence="5">
    <location>
        <begin position="42"/>
        <end position="138"/>
    </location>
</feature>
<feature type="region of interest" description="Disordered" evidence="2">
    <location>
        <begin position="26"/>
        <end position="83"/>
    </location>
</feature>